<protein>
    <submittedName>
        <fullName evidence="4">NADPH-dependent FMN reductase</fullName>
    </submittedName>
</protein>
<dbReference type="InterPro" id="IPR029039">
    <property type="entry name" value="Flavoprotein-like_sf"/>
</dbReference>
<dbReference type="Gene3D" id="3.40.50.360">
    <property type="match status" value="1"/>
</dbReference>
<name>A0A517DWH0_9FIRM</name>
<organism evidence="4 5">
    <name type="scientific">Sporomusa termitida</name>
    <dbReference type="NCBI Taxonomy" id="2377"/>
    <lineage>
        <taxon>Bacteria</taxon>
        <taxon>Bacillati</taxon>
        <taxon>Bacillota</taxon>
        <taxon>Negativicutes</taxon>
        <taxon>Selenomonadales</taxon>
        <taxon>Sporomusaceae</taxon>
        <taxon>Sporomusa</taxon>
    </lineage>
</organism>
<dbReference type="InterPro" id="IPR005025">
    <property type="entry name" value="FMN_Rdtase-like_dom"/>
</dbReference>
<accession>A0A517DWH0</accession>
<dbReference type="SUPFAM" id="SSF52218">
    <property type="entry name" value="Flavoproteins"/>
    <property type="match status" value="1"/>
</dbReference>
<gene>
    <name evidence="4" type="ORF">SPTER_31130</name>
</gene>
<keyword evidence="1" id="KW-0285">Flavoprotein</keyword>
<dbReference type="OrthoDB" id="6398207at2"/>
<sequence length="226" mass="24979">MNVLAINGSPRKSWNTATLLNKALAGAAAQGAATELIHLYDLNYKGCVSCFACKLKGGKSYGRCAYQDDLTPVLAKIAKADAVFLGSPIYLGNVTGEMRSLMERMAFQYLVYDKNYSSLIEQKKPVGFIYTMNITHDMVHEWGYDLILSTTEKAFARTFGAIESLYVTDTYQFSDYDKYVVTAFDAAAKAKRREEIFPQDCEKAYALGVRFATKSVAEIGTGQPAL</sequence>
<dbReference type="Pfam" id="PF03358">
    <property type="entry name" value="FMN_red"/>
    <property type="match status" value="1"/>
</dbReference>
<feature type="domain" description="NADPH-dependent FMN reductase-like" evidence="3">
    <location>
        <begin position="1"/>
        <end position="131"/>
    </location>
</feature>
<evidence type="ECO:0000313" key="4">
    <source>
        <dbReference type="EMBL" id="QDR81701.1"/>
    </source>
</evidence>
<proteinExistence type="predicted"/>
<reference evidence="4 5" key="1">
    <citation type="submission" date="2019-02" db="EMBL/GenBank/DDBJ databases">
        <title>Closed genome of Sporomusa termitida DSM 4440.</title>
        <authorList>
            <person name="Poehlein A."/>
            <person name="Daniel R."/>
        </authorList>
    </citation>
    <scope>NUCLEOTIDE SEQUENCE [LARGE SCALE GENOMIC DNA]</scope>
    <source>
        <strain evidence="4 5">DSM 4440</strain>
    </source>
</reference>
<dbReference type="EMBL" id="CP036259">
    <property type="protein sequence ID" value="QDR81701.1"/>
    <property type="molecule type" value="Genomic_DNA"/>
</dbReference>
<dbReference type="KEGG" id="sted:SPTER_31130"/>
<dbReference type="Proteomes" id="UP000320776">
    <property type="component" value="Chromosome"/>
</dbReference>
<evidence type="ECO:0000313" key="5">
    <source>
        <dbReference type="Proteomes" id="UP000320776"/>
    </source>
</evidence>
<evidence type="ECO:0000256" key="1">
    <source>
        <dbReference type="ARBA" id="ARBA00022630"/>
    </source>
</evidence>
<evidence type="ECO:0000259" key="3">
    <source>
        <dbReference type="Pfam" id="PF03358"/>
    </source>
</evidence>
<keyword evidence="5" id="KW-1185">Reference proteome</keyword>
<dbReference type="PANTHER" id="PTHR43278:SF2">
    <property type="entry name" value="IRON-SULFUR FLAVOPROTEIN"/>
    <property type="match status" value="1"/>
</dbReference>
<evidence type="ECO:0000256" key="2">
    <source>
        <dbReference type="ARBA" id="ARBA00022643"/>
    </source>
</evidence>
<dbReference type="GO" id="GO:0016491">
    <property type="term" value="F:oxidoreductase activity"/>
    <property type="evidence" value="ECO:0007669"/>
    <property type="project" value="InterPro"/>
</dbReference>
<dbReference type="PANTHER" id="PTHR43278">
    <property type="entry name" value="NAD(P)H-DEPENDENT FMN-CONTAINING OXIDOREDUCTASE YWQN-RELATED"/>
    <property type="match status" value="1"/>
</dbReference>
<dbReference type="InterPro" id="IPR051796">
    <property type="entry name" value="ISF_SsuE-like"/>
</dbReference>
<dbReference type="AlphaFoldDB" id="A0A517DWH0"/>
<dbReference type="RefSeq" id="WP_144351164.1">
    <property type="nucleotide sequence ID" value="NZ_CP036259.1"/>
</dbReference>
<keyword evidence="2" id="KW-0288">FMN</keyword>